<feature type="transmembrane region" description="Helical" evidence="1">
    <location>
        <begin position="12"/>
        <end position="33"/>
    </location>
</feature>
<dbReference type="Proteomes" id="UP000824214">
    <property type="component" value="Unassembled WGS sequence"/>
</dbReference>
<dbReference type="AlphaFoldDB" id="A0A9D2RYW9"/>
<evidence type="ECO:0000313" key="3">
    <source>
        <dbReference type="Proteomes" id="UP000824214"/>
    </source>
</evidence>
<evidence type="ECO:0000256" key="1">
    <source>
        <dbReference type="SAM" id="Phobius"/>
    </source>
</evidence>
<protein>
    <submittedName>
        <fullName evidence="2">Uncharacterized protein</fullName>
    </submittedName>
</protein>
<name>A0A9D2RYW9_9FIRM</name>
<proteinExistence type="predicted"/>
<keyword evidence="1" id="KW-1133">Transmembrane helix</keyword>
<keyword evidence="1" id="KW-0812">Transmembrane</keyword>
<accession>A0A9D2RYW9</accession>
<dbReference type="EMBL" id="DWXZ01000160">
    <property type="protein sequence ID" value="HJB37907.1"/>
    <property type="molecule type" value="Genomic_DNA"/>
</dbReference>
<reference evidence="2" key="2">
    <citation type="submission" date="2021-04" db="EMBL/GenBank/DDBJ databases">
        <authorList>
            <person name="Gilroy R."/>
        </authorList>
    </citation>
    <scope>NUCLEOTIDE SEQUENCE</scope>
    <source>
        <strain evidence="2">ChiBcolR8-3208</strain>
    </source>
</reference>
<reference evidence="2" key="1">
    <citation type="journal article" date="2021" name="PeerJ">
        <title>Extensive microbial diversity within the chicken gut microbiome revealed by metagenomics and culture.</title>
        <authorList>
            <person name="Gilroy R."/>
            <person name="Ravi A."/>
            <person name="Getino M."/>
            <person name="Pursley I."/>
            <person name="Horton D.L."/>
            <person name="Alikhan N.F."/>
            <person name="Baker D."/>
            <person name="Gharbi K."/>
            <person name="Hall N."/>
            <person name="Watson M."/>
            <person name="Adriaenssens E.M."/>
            <person name="Foster-Nyarko E."/>
            <person name="Jarju S."/>
            <person name="Secka A."/>
            <person name="Antonio M."/>
            <person name="Oren A."/>
            <person name="Chaudhuri R.R."/>
            <person name="La Ragione R."/>
            <person name="Hildebrand F."/>
            <person name="Pallen M.J."/>
        </authorList>
    </citation>
    <scope>NUCLEOTIDE SEQUENCE</scope>
    <source>
        <strain evidence="2">ChiBcolR8-3208</strain>
    </source>
</reference>
<organism evidence="2 3">
    <name type="scientific">Candidatus Acutalibacter ornithocaccae</name>
    <dbReference type="NCBI Taxonomy" id="2838416"/>
    <lineage>
        <taxon>Bacteria</taxon>
        <taxon>Bacillati</taxon>
        <taxon>Bacillota</taxon>
        <taxon>Clostridia</taxon>
        <taxon>Eubacteriales</taxon>
        <taxon>Acutalibacteraceae</taxon>
        <taxon>Acutalibacter</taxon>
    </lineage>
</organism>
<gene>
    <name evidence="2" type="ORF">H9942_07555</name>
</gene>
<comment type="caution">
    <text evidence="2">The sequence shown here is derived from an EMBL/GenBank/DDBJ whole genome shotgun (WGS) entry which is preliminary data.</text>
</comment>
<evidence type="ECO:0000313" key="2">
    <source>
        <dbReference type="EMBL" id="HJB37907.1"/>
    </source>
</evidence>
<keyword evidence="1" id="KW-0472">Membrane</keyword>
<sequence>MTGLEEFEKIFGNITVLNVLELALAVAFVIFLYKKGKKYILAKNAEDEEKNRQLKTALDAVSKYPEYRAQSIKIQKELQSSIDELRKSQDANTAKLQLMEKEQNQRECNKLRERLIQSYRFYTDKRRNPSQTWNFMEAEAFWATFRDYESLGGNGYIHSVVQPAMNLLQVVEVGELHLKVDEKKEESE</sequence>